<comment type="caution">
    <text evidence="2">The sequence shown here is derived from an EMBL/GenBank/DDBJ whole genome shotgun (WGS) entry which is preliminary data.</text>
</comment>
<name>A0A939IWB5_9CORY</name>
<dbReference type="Pfam" id="PF10939">
    <property type="entry name" value="DUF2631"/>
    <property type="match status" value="1"/>
</dbReference>
<dbReference type="AlphaFoldDB" id="A0A939IWB5"/>
<evidence type="ECO:0000256" key="1">
    <source>
        <dbReference type="SAM" id="Phobius"/>
    </source>
</evidence>
<gene>
    <name evidence="2" type="ORF">JZY06_01100</name>
</gene>
<keyword evidence="3" id="KW-1185">Reference proteome</keyword>
<keyword evidence="1" id="KW-0472">Membrane</keyword>
<keyword evidence="1" id="KW-0812">Transmembrane</keyword>
<dbReference type="InterPro" id="IPR024341">
    <property type="entry name" value="DUF2631"/>
</dbReference>
<dbReference type="Proteomes" id="UP000664332">
    <property type="component" value="Unassembled WGS sequence"/>
</dbReference>
<protein>
    <submittedName>
        <fullName evidence="2">DUF2631 domain-containing protein</fullName>
    </submittedName>
</protein>
<keyword evidence="1" id="KW-1133">Transmembrane helix</keyword>
<sequence length="142" mass="15440">MGSHSKEDQAYKGVSTADEPSAAWGWHRIGKGPTTIAAVVSALFLLAMNFGNHHGHVETIYLTVFAVAILAMVGLWHVHPHFKTKTTITGHNKPVGHQEPNWALDQATFSGAYAELTDEELIAWNIDPEVRRSIGTGSTKAI</sequence>
<reference evidence="2" key="1">
    <citation type="submission" date="2021-03" db="EMBL/GenBank/DDBJ databases">
        <authorList>
            <person name="Sun Q."/>
        </authorList>
    </citation>
    <scope>NUCLEOTIDE SEQUENCE</scope>
    <source>
        <strain evidence="2">CCM 8862</strain>
    </source>
</reference>
<feature type="transmembrane region" description="Helical" evidence="1">
    <location>
        <begin position="59"/>
        <end position="78"/>
    </location>
</feature>
<accession>A0A939IWB5</accession>
<dbReference type="EMBL" id="JAFLEQ010000003">
    <property type="protein sequence ID" value="MBN9643235.1"/>
    <property type="molecule type" value="Genomic_DNA"/>
</dbReference>
<evidence type="ECO:0000313" key="3">
    <source>
        <dbReference type="Proteomes" id="UP000664332"/>
    </source>
</evidence>
<dbReference type="RefSeq" id="WP_207117683.1">
    <property type="nucleotide sequence ID" value="NZ_JAFLEQ010000003.1"/>
</dbReference>
<organism evidence="2 3">
    <name type="scientific">Corynebacterium mendelii</name>
    <dbReference type="NCBI Taxonomy" id="2765362"/>
    <lineage>
        <taxon>Bacteria</taxon>
        <taxon>Bacillati</taxon>
        <taxon>Actinomycetota</taxon>
        <taxon>Actinomycetes</taxon>
        <taxon>Mycobacteriales</taxon>
        <taxon>Corynebacteriaceae</taxon>
        <taxon>Corynebacterium</taxon>
    </lineage>
</organism>
<proteinExistence type="predicted"/>
<evidence type="ECO:0000313" key="2">
    <source>
        <dbReference type="EMBL" id="MBN9643235.1"/>
    </source>
</evidence>